<evidence type="ECO:0000256" key="1">
    <source>
        <dbReference type="SAM" id="MobiDB-lite"/>
    </source>
</evidence>
<gene>
    <name evidence="2" type="ORF">MBUL_02162</name>
</gene>
<proteinExistence type="predicted"/>
<dbReference type="AlphaFoldDB" id="A0A679J1K6"/>
<dbReference type="Pfam" id="PF11749">
    <property type="entry name" value="DUF3305"/>
    <property type="match status" value="1"/>
</dbReference>
<protein>
    <recommendedName>
        <fullName evidence="3">Molybdopterin-guanine dinucleotide biosynthesis protein A</fullName>
    </recommendedName>
</protein>
<organism evidence="2">
    <name type="scientific">Methylobacterium bullatum</name>
    <dbReference type="NCBI Taxonomy" id="570505"/>
    <lineage>
        <taxon>Bacteria</taxon>
        <taxon>Pseudomonadati</taxon>
        <taxon>Pseudomonadota</taxon>
        <taxon>Alphaproteobacteria</taxon>
        <taxon>Hyphomicrobiales</taxon>
        <taxon>Methylobacteriaceae</taxon>
        <taxon>Methylobacterium</taxon>
    </lineage>
</organism>
<evidence type="ECO:0000313" key="2">
    <source>
        <dbReference type="EMBL" id="CAA2103374.1"/>
    </source>
</evidence>
<dbReference type="EMBL" id="LR743504">
    <property type="protein sequence ID" value="CAA2103374.1"/>
    <property type="molecule type" value="Genomic_DNA"/>
</dbReference>
<sequence length="180" mass="19741">MTEQSPTQSASPPNDRFEVGIIVAKRALKSRWASHAWLPVAALPAIPAASPWTVLSATPEEETFYAGAYEVSLHPAETSHYRDNLISGRPSLWVALRQVAEGSYEVANVTADPYEGESMAEGIGEVVEAVPMPLEVQAKVLAFFEAFHVEQVFHKRKRDRADPEALARQGTGTRRRGDEG</sequence>
<evidence type="ECO:0008006" key="3">
    <source>
        <dbReference type="Google" id="ProtNLM"/>
    </source>
</evidence>
<dbReference type="InterPro" id="IPR021736">
    <property type="entry name" value="DUF3305"/>
</dbReference>
<feature type="region of interest" description="Disordered" evidence="1">
    <location>
        <begin position="158"/>
        <end position="180"/>
    </location>
</feature>
<reference evidence="2" key="1">
    <citation type="submission" date="2019-12" db="EMBL/GenBank/DDBJ databases">
        <authorList>
            <person name="Cremers G."/>
        </authorList>
    </citation>
    <scope>NUCLEOTIDE SEQUENCE</scope>
    <source>
        <strain evidence="2">Mbul1</strain>
    </source>
</reference>
<name>A0A679J1K6_9HYPH</name>
<accession>A0A679J1K6</accession>